<keyword evidence="1" id="KW-0812">Transmembrane</keyword>
<dbReference type="Proteomes" id="UP000179129">
    <property type="component" value="Unassembled WGS sequence"/>
</dbReference>
<dbReference type="PANTHER" id="PTHR43818">
    <property type="entry name" value="BCDNA.GH03377"/>
    <property type="match status" value="1"/>
</dbReference>
<evidence type="ECO:0000313" key="4">
    <source>
        <dbReference type="EMBL" id="OGG03225.1"/>
    </source>
</evidence>
<dbReference type="GO" id="GO:0000166">
    <property type="term" value="F:nucleotide binding"/>
    <property type="evidence" value="ECO:0007669"/>
    <property type="project" value="InterPro"/>
</dbReference>
<accession>A0A1F5YSY8</accession>
<dbReference type="PROSITE" id="PS51318">
    <property type="entry name" value="TAT"/>
    <property type="match status" value="1"/>
</dbReference>
<dbReference type="Gene3D" id="3.30.360.10">
    <property type="entry name" value="Dihydrodipicolinate Reductase, domain 2"/>
    <property type="match status" value="1"/>
</dbReference>
<feature type="transmembrane region" description="Helical" evidence="1">
    <location>
        <begin position="21"/>
        <end position="39"/>
    </location>
</feature>
<dbReference type="InterPro" id="IPR050463">
    <property type="entry name" value="Gfo/Idh/MocA_oxidrdct_glycsds"/>
</dbReference>
<dbReference type="Pfam" id="PF01408">
    <property type="entry name" value="GFO_IDH_MocA"/>
    <property type="match status" value="1"/>
</dbReference>
<evidence type="ECO:0000259" key="2">
    <source>
        <dbReference type="Pfam" id="PF01408"/>
    </source>
</evidence>
<dbReference type="STRING" id="1817867.A3F83_04305"/>
<dbReference type="InterPro" id="IPR000683">
    <property type="entry name" value="Gfo/Idh/MocA-like_OxRdtase_N"/>
</dbReference>
<dbReference type="EMBL" id="MFIX01000155">
    <property type="protein sequence ID" value="OGG03225.1"/>
    <property type="molecule type" value="Genomic_DNA"/>
</dbReference>
<proteinExistence type="predicted"/>
<dbReference type="InterPro" id="IPR055170">
    <property type="entry name" value="GFO_IDH_MocA-like_dom"/>
</dbReference>
<dbReference type="AlphaFoldDB" id="A0A1F5YSY8"/>
<dbReference type="InterPro" id="IPR019546">
    <property type="entry name" value="TAT_signal_bac_arc"/>
</dbReference>
<comment type="caution">
    <text evidence="4">The sequence shown here is derived from an EMBL/GenBank/DDBJ whole genome shotgun (WGS) entry which is preliminary data.</text>
</comment>
<dbReference type="Gene3D" id="3.40.50.720">
    <property type="entry name" value="NAD(P)-binding Rossmann-like Domain"/>
    <property type="match status" value="1"/>
</dbReference>
<dbReference type="Pfam" id="PF22725">
    <property type="entry name" value="GFO_IDH_MocA_C3"/>
    <property type="match status" value="1"/>
</dbReference>
<name>A0A1F5YSY8_9BACT</name>
<evidence type="ECO:0000259" key="3">
    <source>
        <dbReference type="Pfam" id="PF22725"/>
    </source>
</evidence>
<organism evidence="4 5">
    <name type="scientific">Candidatus Glassbacteria bacterium RIFCSPLOWO2_12_FULL_58_11</name>
    <dbReference type="NCBI Taxonomy" id="1817867"/>
    <lineage>
        <taxon>Bacteria</taxon>
        <taxon>Candidatus Glassiibacteriota</taxon>
    </lineage>
</organism>
<dbReference type="InterPro" id="IPR006311">
    <property type="entry name" value="TAT_signal"/>
</dbReference>
<sequence>MKEKENPEKLSRRDFLKKSSSVVAASAVGAAAMAAPAILRAQNINSKLNVGMIGPGSRGCSIIRATKDFQEARFTDLCETYPPNLEEARNLAGNPAVRTWTDWEKMLGQKDLDAVIIATPLYLHVPMSIAALEAGKHVFSEKSMGLNMKQCNAMLAAAQKHSDKVYLVGYQSRLNDSLKMVKKLVQDGSFGKITQFYCHFDRNQSWRRNDVPPEWDRLLNWRLYTEYCGGLLTEVVTHEIDQVMDILGGMPVNASFYGKIMVYKDGRENHDSIMGTWEMEDGVLVVGTGHLSNSSRGSGWTMLGTHGTGEGYGGTLKLYWEKQARHLDTLGIKHKFTQVQLGQSLKESENPNTTPAKEITFEVDADYDKATAREIRHFYDCILNGTKPVMDAVSCRNTSIAALMAYHSSMDGGRQWTRQQVEALG</sequence>
<dbReference type="PANTHER" id="PTHR43818:SF12">
    <property type="entry name" value="NADH-DEPENDENT DEHYDROGENASE-RELATED"/>
    <property type="match status" value="1"/>
</dbReference>
<evidence type="ECO:0000313" key="5">
    <source>
        <dbReference type="Proteomes" id="UP000179129"/>
    </source>
</evidence>
<dbReference type="InterPro" id="IPR036291">
    <property type="entry name" value="NAD(P)-bd_dom_sf"/>
</dbReference>
<keyword evidence="1" id="KW-1133">Transmembrane helix</keyword>
<evidence type="ECO:0000256" key="1">
    <source>
        <dbReference type="SAM" id="Phobius"/>
    </source>
</evidence>
<dbReference type="NCBIfam" id="TIGR01409">
    <property type="entry name" value="TAT_signal_seq"/>
    <property type="match status" value="1"/>
</dbReference>
<gene>
    <name evidence="4" type="ORF">A3F83_04305</name>
</gene>
<reference evidence="4 5" key="1">
    <citation type="journal article" date="2016" name="Nat. Commun.">
        <title>Thousands of microbial genomes shed light on interconnected biogeochemical processes in an aquifer system.</title>
        <authorList>
            <person name="Anantharaman K."/>
            <person name="Brown C.T."/>
            <person name="Hug L.A."/>
            <person name="Sharon I."/>
            <person name="Castelle C.J."/>
            <person name="Probst A.J."/>
            <person name="Thomas B.C."/>
            <person name="Singh A."/>
            <person name="Wilkins M.J."/>
            <person name="Karaoz U."/>
            <person name="Brodie E.L."/>
            <person name="Williams K.H."/>
            <person name="Hubbard S.S."/>
            <person name="Banfield J.F."/>
        </authorList>
    </citation>
    <scope>NUCLEOTIDE SEQUENCE [LARGE SCALE GENOMIC DNA]</scope>
</reference>
<dbReference type="SUPFAM" id="SSF51735">
    <property type="entry name" value="NAD(P)-binding Rossmann-fold domains"/>
    <property type="match status" value="1"/>
</dbReference>
<keyword evidence="1" id="KW-0472">Membrane</keyword>
<protein>
    <recommendedName>
        <fullName evidence="6">Gfo/Idh/MocA-like oxidoreductase N-terminal domain-containing protein</fullName>
    </recommendedName>
</protein>
<dbReference type="SUPFAM" id="SSF55347">
    <property type="entry name" value="Glyceraldehyde-3-phosphate dehydrogenase-like, C-terminal domain"/>
    <property type="match status" value="1"/>
</dbReference>
<feature type="domain" description="GFO/IDH/MocA-like oxidoreductase" evidence="3">
    <location>
        <begin position="180"/>
        <end position="308"/>
    </location>
</feature>
<feature type="domain" description="Gfo/Idh/MocA-like oxidoreductase N-terminal" evidence="2">
    <location>
        <begin position="48"/>
        <end position="166"/>
    </location>
</feature>
<evidence type="ECO:0008006" key="6">
    <source>
        <dbReference type="Google" id="ProtNLM"/>
    </source>
</evidence>